<dbReference type="Ensembl" id="ENSANAT00000020286.1">
    <property type="protein sequence ID" value="ENSANAP00000002780.1"/>
    <property type="gene ID" value="ENSANAG00000019158.1"/>
</dbReference>
<protein>
    <submittedName>
        <fullName evidence="2">Uncharacterized protein</fullName>
    </submittedName>
</protein>
<dbReference type="AlphaFoldDB" id="A0A2K5C253"/>
<evidence type="ECO:0000313" key="2">
    <source>
        <dbReference type="Ensembl" id="ENSANAP00000002780.1"/>
    </source>
</evidence>
<organism evidence="2 3">
    <name type="scientific">Aotus nancymaae</name>
    <name type="common">Ma's night monkey</name>
    <dbReference type="NCBI Taxonomy" id="37293"/>
    <lineage>
        <taxon>Eukaryota</taxon>
        <taxon>Metazoa</taxon>
        <taxon>Chordata</taxon>
        <taxon>Craniata</taxon>
        <taxon>Vertebrata</taxon>
        <taxon>Euteleostomi</taxon>
        <taxon>Mammalia</taxon>
        <taxon>Eutheria</taxon>
        <taxon>Euarchontoglires</taxon>
        <taxon>Primates</taxon>
        <taxon>Haplorrhini</taxon>
        <taxon>Platyrrhini</taxon>
        <taxon>Aotidae</taxon>
        <taxon>Aotus</taxon>
    </lineage>
</organism>
<proteinExistence type="predicted"/>
<reference evidence="2" key="2">
    <citation type="submission" date="2025-09" db="UniProtKB">
        <authorList>
            <consortium name="Ensembl"/>
        </authorList>
    </citation>
    <scope>IDENTIFICATION</scope>
</reference>
<accession>A0A2K5C253</accession>
<keyword evidence="1" id="KW-0812">Transmembrane</keyword>
<dbReference type="GeneTree" id="ENSGT00910000147838"/>
<reference evidence="2" key="1">
    <citation type="submission" date="2025-08" db="UniProtKB">
        <authorList>
            <consortium name="Ensembl"/>
        </authorList>
    </citation>
    <scope>IDENTIFICATION</scope>
</reference>
<dbReference type="Proteomes" id="UP000233020">
    <property type="component" value="Unplaced"/>
</dbReference>
<sequence>MCSASVFHTIHTNLKLGMITFKIRPLTSLIFNILCFYLSHYSFKYWS</sequence>
<keyword evidence="1" id="KW-0472">Membrane</keyword>
<evidence type="ECO:0000256" key="1">
    <source>
        <dbReference type="SAM" id="Phobius"/>
    </source>
</evidence>
<name>A0A2K5C253_AOTNA</name>
<keyword evidence="3" id="KW-1185">Reference proteome</keyword>
<keyword evidence="1" id="KW-1133">Transmembrane helix</keyword>
<evidence type="ECO:0000313" key="3">
    <source>
        <dbReference type="Proteomes" id="UP000233020"/>
    </source>
</evidence>
<feature type="transmembrane region" description="Helical" evidence="1">
    <location>
        <begin position="23"/>
        <end position="43"/>
    </location>
</feature>